<dbReference type="RefSeq" id="WP_079568564.1">
    <property type="nucleotide sequence ID" value="NZ_LT670818.1"/>
</dbReference>
<evidence type="ECO:0000313" key="2">
    <source>
        <dbReference type="EMBL" id="SHH03836.1"/>
    </source>
</evidence>
<dbReference type="OrthoDB" id="7960860at2"/>
<sequence>MFLHLPIAILAAFSPIAVSDTVPKFDTVRECSFEGGPSVDVARCSRDEAAALRQLREAWAQYAGADRKTCTVEATIGDFTSYVDLLTCLEMSRDAKTADNNNHEARANPELRQSHRKTGEKS</sequence>
<reference evidence="2 3" key="1">
    <citation type="submission" date="2016-11" db="EMBL/GenBank/DDBJ databases">
        <authorList>
            <person name="Jaros S."/>
            <person name="Januszkiewicz K."/>
            <person name="Wedrychowicz H."/>
        </authorList>
    </citation>
    <scope>NUCLEOTIDE SEQUENCE [LARGE SCALE GENOMIC DNA]</scope>
    <source>
        <strain evidence="2 3">GAS242</strain>
    </source>
</reference>
<evidence type="ECO:0000256" key="1">
    <source>
        <dbReference type="SAM" id="MobiDB-lite"/>
    </source>
</evidence>
<accession>A0A1M5PQ92</accession>
<name>A0A1M5PQ92_9BRAD</name>
<gene>
    <name evidence="2" type="ORF">SAMN05444169_5395</name>
</gene>
<evidence type="ECO:0000313" key="3">
    <source>
        <dbReference type="Proteomes" id="UP000190675"/>
    </source>
</evidence>
<organism evidence="2 3">
    <name type="scientific">Bradyrhizobium erythrophlei</name>
    <dbReference type="NCBI Taxonomy" id="1437360"/>
    <lineage>
        <taxon>Bacteria</taxon>
        <taxon>Pseudomonadati</taxon>
        <taxon>Pseudomonadota</taxon>
        <taxon>Alphaproteobacteria</taxon>
        <taxon>Hyphomicrobiales</taxon>
        <taxon>Nitrobacteraceae</taxon>
        <taxon>Bradyrhizobium</taxon>
    </lineage>
</organism>
<dbReference type="EMBL" id="LT670818">
    <property type="protein sequence ID" value="SHH03836.1"/>
    <property type="molecule type" value="Genomic_DNA"/>
</dbReference>
<feature type="region of interest" description="Disordered" evidence="1">
    <location>
        <begin position="97"/>
        <end position="122"/>
    </location>
</feature>
<proteinExistence type="predicted"/>
<dbReference type="Proteomes" id="UP000190675">
    <property type="component" value="Chromosome I"/>
</dbReference>
<dbReference type="AlphaFoldDB" id="A0A1M5PQ92"/>
<protein>
    <submittedName>
        <fullName evidence="2">Uncharacterized protein</fullName>
    </submittedName>
</protein>